<dbReference type="PANTHER" id="PTHR42978:SF5">
    <property type="entry name" value="METALLO-BETA-LACTAMASE DOMAIN-CONTAINING PROTEIN"/>
    <property type="match status" value="1"/>
</dbReference>
<dbReference type="OrthoDB" id="10250730at2759"/>
<dbReference type="InterPro" id="IPR036866">
    <property type="entry name" value="RibonucZ/Hydroxyglut_hydro"/>
</dbReference>
<dbReference type="AlphaFoldDB" id="A0A8H5H9W0"/>
<dbReference type="Gene3D" id="3.60.15.10">
    <property type="entry name" value="Ribonuclease Z/Hydroxyacylglutathione hydrolase-like"/>
    <property type="match status" value="1"/>
</dbReference>
<comment type="similarity">
    <text evidence="1">Belongs to the metallo-beta-lactamase superfamily.</text>
</comment>
<comment type="caution">
    <text evidence="5">The sequence shown here is derived from an EMBL/GenBank/DDBJ whole genome shotgun (WGS) entry which is preliminary data.</text>
</comment>
<dbReference type="GO" id="GO:0046872">
    <property type="term" value="F:metal ion binding"/>
    <property type="evidence" value="ECO:0007669"/>
    <property type="project" value="UniProtKB-KW"/>
</dbReference>
<evidence type="ECO:0000256" key="4">
    <source>
        <dbReference type="ARBA" id="ARBA00022833"/>
    </source>
</evidence>
<dbReference type="PANTHER" id="PTHR42978">
    <property type="entry name" value="QUORUM-QUENCHING LACTONASE YTNP-RELATED-RELATED"/>
    <property type="match status" value="1"/>
</dbReference>
<dbReference type="GO" id="GO:0016787">
    <property type="term" value="F:hydrolase activity"/>
    <property type="evidence" value="ECO:0007669"/>
    <property type="project" value="UniProtKB-KW"/>
</dbReference>
<keyword evidence="3" id="KW-0378">Hydrolase</keyword>
<dbReference type="EMBL" id="JAACJN010000068">
    <property type="protein sequence ID" value="KAF5379621.1"/>
    <property type="molecule type" value="Genomic_DNA"/>
</dbReference>
<evidence type="ECO:0000256" key="3">
    <source>
        <dbReference type="ARBA" id="ARBA00022801"/>
    </source>
</evidence>
<gene>
    <name evidence="5" type="ORF">D9757_009227</name>
</gene>
<keyword evidence="6" id="KW-1185">Reference proteome</keyword>
<sequence length="312" mass="33838">MFHSNNINSKLHQDLFGYKATSNQCRYESATRICRSRHETFRVQSNLSTPSLYTTNSPHFLLLIYLHGLDTLQLVQHLLDACFAPPATPCAPCPSCLAPSGLSLALSPPASPVPSDLPSTPSPILFAPPSTPPVPHPASPVLLSPPASIPPVPRPSSLALPLELDLDKDGLTIGGTAAHDFFGDGSFYLLDMPGHWPGHLVGLTRTTSTKHFACPGELLLTHLPKQIDLSKPILDIPEHSTYADRTSARVSQEKLAEIEAHPDVFLVASHDGSLESILELFPKSVDDWKEQGLKQKAVWAFLEEGNRAAGYN</sequence>
<keyword evidence="4" id="KW-0862">Zinc</keyword>
<dbReference type="Proteomes" id="UP000518752">
    <property type="component" value="Unassembled WGS sequence"/>
</dbReference>
<keyword evidence="2" id="KW-0479">Metal-binding</keyword>
<evidence type="ECO:0008006" key="7">
    <source>
        <dbReference type="Google" id="ProtNLM"/>
    </source>
</evidence>
<evidence type="ECO:0000313" key="6">
    <source>
        <dbReference type="Proteomes" id="UP000518752"/>
    </source>
</evidence>
<proteinExistence type="inferred from homology"/>
<name>A0A8H5H9W0_9AGAR</name>
<protein>
    <recommendedName>
        <fullName evidence="7">Metallo-beta-lactamase domain-containing protein</fullName>
    </recommendedName>
</protein>
<accession>A0A8H5H9W0</accession>
<evidence type="ECO:0000256" key="2">
    <source>
        <dbReference type="ARBA" id="ARBA00022723"/>
    </source>
</evidence>
<evidence type="ECO:0000313" key="5">
    <source>
        <dbReference type="EMBL" id="KAF5379621.1"/>
    </source>
</evidence>
<evidence type="ECO:0000256" key="1">
    <source>
        <dbReference type="ARBA" id="ARBA00007749"/>
    </source>
</evidence>
<reference evidence="5 6" key="1">
    <citation type="journal article" date="2020" name="ISME J.">
        <title>Uncovering the hidden diversity of litter-decomposition mechanisms in mushroom-forming fungi.</title>
        <authorList>
            <person name="Floudas D."/>
            <person name="Bentzer J."/>
            <person name="Ahren D."/>
            <person name="Johansson T."/>
            <person name="Persson P."/>
            <person name="Tunlid A."/>
        </authorList>
    </citation>
    <scope>NUCLEOTIDE SEQUENCE [LARGE SCALE GENOMIC DNA]</scope>
    <source>
        <strain evidence="5 6">CBS 406.79</strain>
    </source>
</reference>
<organism evidence="5 6">
    <name type="scientific">Collybiopsis confluens</name>
    <dbReference type="NCBI Taxonomy" id="2823264"/>
    <lineage>
        <taxon>Eukaryota</taxon>
        <taxon>Fungi</taxon>
        <taxon>Dikarya</taxon>
        <taxon>Basidiomycota</taxon>
        <taxon>Agaricomycotina</taxon>
        <taxon>Agaricomycetes</taxon>
        <taxon>Agaricomycetidae</taxon>
        <taxon>Agaricales</taxon>
        <taxon>Marasmiineae</taxon>
        <taxon>Omphalotaceae</taxon>
        <taxon>Collybiopsis</taxon>
    </lineage>
</organism>
<dbReference type="SUPFAM" id="SSF56281">
    <property type="entry name" value="Metallo-hydrolase/oxidoreductase"/>
    <property type="match status" value="1"/>
</dbReference>
<dbReference type="InterPro" id="IPR051013">
    <property type="entry name" value="MBL_superfamily_lactonases"/>
</dbReference>